<dbReference type="PROSITE" id="PS50082">
    <property type="entry name" value="WD_REPEATS_2"/>
    <property type="match status" value="2"/>
</dbReference>
<feature type="repeat" description="WD" evidence="3">
    <location>
        <begin position="41"/>
        <end position="82"/>
    </location>
</feature>
<dbReference type="EMBL" id="BFEA01000860">
    <property type="protein sequence ID" value="GBG90987.1"/>
    <property type="molecule type" value="Genomic_DNA"/>
</dbReference>
<dbReference type="SUPFAM" id="SSF50978">
    <property type="entry name" value="WD40 repeat-like"/>
    <property type="match status" value="1"/>
</dbReference>
<dbReference type="GO" id="GO:0030126">
    <property type="term" value="C:COPI vesicle coat"/>
    <property type="evidence" value="ECO:0007669"/>
    <property type="project" value="TreeGrafter"/>
</dbReference>
<dbReference type="Gene3D" id="2.130.10.10">
    <property type="entry name" value="YVTN repeat-like/Quinoprotein amine dehydrogenase"/>
    <property type="match status" value="1"/>
</dbReference>
<keyword evidence="1 3" id="KW-0853">WD repeat</keyword>
<dbReference type="Proteomes" id="UP000265515">
    <property type="component" value="Unassembled WGS sequence"/>
</dbReference>
<keyword evidence="4" id="KW-0175">Coiled coil</keyword>
<dbReference type="OrthoDB" id="9890280at2759"/>
<dbReference type="Pfam" id="PF00400">
    <property type="entry name" value="WD40"/>
    <property type="match status" value="2"/>
</dbReference>
<dbReference type="InterPro" id="IPR001680">
    <property type="entry name" value="WD40_rpt"/>
</dbReference>
<evidence type="ECO:0000313" key="5">
    <source>
        <dbReference type="EMBL" id="GBG90987.1"/>
    </source>
</evidence>
<name>A0A388M8S5_CHABU</name>
<dbReference type="GO" id="GO:0006886">
    <property type="term" value="P:intracellular protein transport"/>
    <property type="evidence" value="ECO:0007669"/>
    <property type="project" value="TreeGrafter"/>
</dbReference>
<dbReference type="GO" id="GO:0006890">
    <property type="term" value="P:retrograde vesicle-mediated transport, Golgi to endoplasmic reticulum"/>
    <property type="evidence" value="ECO:0007669"/>
    <property type="project" value="TreeGrafter"/>
</dbReference>
<protein>
    <submittedName>
        <fullName evidence="5">Uncharacterized protein</fullName>
    </submittedName>
</protein>
<keyword evidence="2" id="KW-0677">Repeat</keyword>
<evidence type="ECO:0000256" key="4">
    <source>
        <dbReference type="SAM" id="Coils"/>
    </source>
</evidence>
<feature type="coiled-coil region" evidence="4">
    <location>
        <begin position="128"/>
        <end position="386"/>
    </location>
</feature>
<dbReference type="GO" id="GO:0006888">
    <property type="term" value="P:endoplasmic reticulum to Golgi vesicle-mediated transport"/>
    <property type="evidence" value="ECO:0007669"/>
    <property type="project" value="TreeGrafter"/>
</dbReference>
<organism evidence="5 6">
    <name type="scientific">Chara braunii</name>
    <name type="common">Braun's stonewort</name>
    <dbReference type="NCBI Taxonomy" id="69332"/>
    <lineage>
        <taxon>Eukaryota</taxon>
        <taxon>Viridiplantae</taxon>
        <taxon>Streptophyta</taxon>
        <taxon>Charophyceae</taxon>
        <taxon>Charales</taxon>
        <taxon>Characeae</taxon>
        <taxon>Chara</taxon>
    </lineage>
</organism>
<reference evidence="5 6" key="1">
    <citation type="journal article" date="2018" name="Cell">
        <title>The Chara Genome: Secondary Complexity and Implications for Plant Terrestrialization.</title>
        <authorList>
            <person name="Nishiyama T."/>
            <person name="Sakayama H."/>
            <person name="Vries J.D."/>
            <person name="Buschmann H."/>
            <person name="Saint-Marcoux D."/>
            <person name="Ullrich K.K."/>
            <person name="Haas F.B."/>
            <person name="Vanderstraeten L."/>
            <person name="Becker D."/>
            <person name="Lang D."/>
            <person name="Vosolsobe S."/>
            <person name="Rombauts S."/>
            <person name="Wilhelmsson P.K.I."/>
            <person name="Janitza P."/>
            <person name="Kern R."/>
            <person name="Heyl A."/>
            <person name="Rumpler F."/>
            <person name="Villalobos L.I.A.C."/>
            <person name="Clay J.M."/>
            <person name="Skokan R."/>
            <person name="Toyoda A."/>
            <person name="Suzuki Y."/>
            <person name="Kagoshima H."/>
            <person name="Schijlen E."/>
            <person name="Tajeshwar N."/>
            <person name="Catarino B."/>
            <person name="Hetherington A.J."/>
            <person name="Saltykova A."/>
            <person name="Bonnot C."/>
            <person name="Breuninger H."/>
            <person name="Symeonidi A."/>
            <person name="Radhakrishnan G.V."/>
            <person name="Van Nieuwerburgh F."/>
            <person name="Deforce D."/>
            <person name="Chang C."/>
            <person name="Karol K.G."/>
            <person name="Hedrich R."/>
            <person name="Ulvskov P."/>
            <person name="Glockner G."/>
            <person name="Delwiche C.F."/>
            <person name="Petrasek J."/>
            <person name="Van de Peer Y."/>
            <person name="Friml J."/>
            <person name="Beilby M."/>
            <person name="Dolan L."/>
            <person name="Kohara Y."/>
            <person name="Sugano S."/>
            <person name="Fujiyama A."/>
            <person name="Delaux P.-M."/>
            <person name="Quint M."/>
            <person name="TheiBen G."/>
            <person name="Hagemann M."/>
            <person name="Harholt J."/>
            <person name="Dunand C."/>
            <person name="Zachgo S."/>
            <person name="Langdale J."/>
            <person name="Maumus F."/>
            <person name="Straeten D.V.D."/>
            <person name="Gould S.B."/>
            <person name="Rensing S.A."/>
        </authorList>
    </citation>
    <scope>NUCLEOTIDE SEQUENCE [LARGE SCALE GENOMIC DNA]</scope>
    <source>
        <strain evidence="5 6">S276</strain>
    </source>
</reference>
<dbReference type="AlphaFoldDB" id="A0A388M8S5"/>
<dbReference type="InterPro" id="IPR015943">
    <property type="entry name" value="WD40/YVTN_repeat-like_dom_sf"/>
</dbReference>
<evidence type="ECO:0000256" key="3">
    <source>
        <dbReference type="PROSITE-ProRule" id="PRU00221"/>
    </source>
</evidence>
<dbReference type="STRING" id="69332.A0A388M8S5"/>
<dbReference type="InterPro" id="IPR036322">
    <property type="entry name" value="WD40_repeat_dom_sf"/>
</dbReference>
<evidence type="ECO:0000256" key="2">
    <source>
        <dbReference type="ARBA" id="ARBA00022737"/>
    </source>
</evidence>
<dbReference type="PANTHER" id="PTHR19876:SF2">
    <property type="entry name" value="COATOMER SUBUNIT BETA"/>
    <property type="match status" value="1"/>
</dbReference>
<dbReference type="Gramene" id="GBG90987">
    <property type="protein sequence ID" value="GBG90987"/>
    <property type="gene ID" value="CBR_g51645"/>
</dbReference>
<comment type="caution">
    <text evidence="5">The sequence shown here is derived from an EMBL/GenBank/DDBJ whole genome shotgun (WGS) entry which is preliminary data.</text>
</comment>
<gene>
    <name evidence="5" type="ORF">CBR_g51645</name>
</gene>
<evidence type="ECO:0000313" key="6">
    <source>
        <dbReference type="Proteomes" id="UP000265515"/>
    </source>
</evidence>
<sequence>MDLTNSIEFSSGEGKSLLITGHDDKKVRVWDYDRGVCIARLEGHKDWVYSVFFHPHLPYIFSASDSGEVRVWRQSNYELVSSFPLGVQRLWSMAPCKDSNKLVLGADGQFQVLEVNIRENRIPSQELIQNKEKKVEELESEVVRIKLELTRKKEEEVEELRLKHKEELDEVRADHREKERTQANWVKQLEDEVRALKSNNTSMTERLAMAERRNQELESEMKFKFKKELDEVTEDLREKERMQANRAKQLEDEVKTLKAWSRVMTQRLGKAMQANRAKQLEDEVRALKSKNTSMAERLAMAERRNQELESEMEFKFKKELDEVTEDLREKERMQANRAKQLEDEVKTLKTWSKVMAQRLAKAKDRNAELKSERAELVEKVQHLHSEVKNLIVQKAAVLQNL</sequence>
<dbReference type="InterPro" id="IPR050844">
    <property type="entry name" value="Coatomer_complex_subunit"/>
</dbReference>
<feature type="repeat" description="WD" evidence="3">
    <location>
        <begin position="1"/>
        <end position="40"/>
    </location>
</feature>
<dbReference type="PANTHER" id="PTHR19876">
    <property type="entry name" value="COATOMER"/>
    <property type="match status" value="1"/>
</dbReference>
<dbReference type="SMART" id="SM00320">
    <property type="entry name" value="WD40"/>
    <property type="match status" value="2"/>
</dbReference>
<keyword evidence="6" id="KW-1185">Reference proteome</keyword>
<accession>A0A388M8S5</accession>
<proteinExistence type="predicted"/>
<dbReference type="GO" id="GO:0006891">
    <property type="term" value="P:intra-Golgi vesicle-mediated transport"/>
    <property type="evidence" value="ECO:0007669"/>
    <property type="project" value="TreeGrafter"/>
</dbReference>
<evidence type="ECO:0000256" key="1">
    <source>
        <dbReference type="ARBA" id="ARBA00022574"/>
    </source>
</evidence>
<dbReference type="PROSITE" id="PS50294">
    <property type="entry name" value="WD_REPEATS_REGION"/>
    <property type="match status" value="1"/>
</dbReference>